<sequence>MRAKEPLSGLVLAGVVYLLLALKGHSLWVSHSYLLSLVTFIYLAAGAGYLLHWIFAWRGMGFLASTVAWSGLILNTVGWGLRWWESHQLGYGHIPLSNLYESLIFFAWATMAVYLFLELKFQGKILGTFVAPVASLIMAYASFGTNTDIEPLVPALRSNWLTAHVITCFLGYGAFAVAFGMGIVYLLRPHHPSPKSLWQYVPGKETLDNLMYKLILFGFFWLTVGIITGAVWADQAWGSYWSWDPKETWSLITWFIYAAAIHARLTRGWTGKRMAALAVIGFFAVLFTYFGVNFWLSGLHSYATSS</sequence>
<evidence type="ECO:0000256" key="3">
    <source>
        <dbReference type="ARBA" id="ARBA00005840"/>
    </source>
</evidence>
<feature type="domain" description="Cytochrome c assembly protein" evidence="11">
    <location>
        <begin position="96"/>
        <end position="300"/>
    </location>
</feature>
<keyword evidence="6" id="KW-0201">Cytochrome c-type biogenesis</keyword>
<keyword evidence="7 10" id="KW-1133">Transmembrane helix</keyword>
<evidence type="ECO:0000256" key="8">
    <source>
        <dbReference type="ARBA" id="ARBA00023078"/>
    </source>
</evidence>
<feature type="transmembrane region" description="Helical" evidence="10">
    <location>
        <begin position="7"/>
        <end position="28"/>
    </location>
</feature>
<evidence type="ECO:0000313" key="12">
    <source>
        <dbReference type="EMBL" id="HFC97421.1"/>
    </source>
</evidence>
<keyword evidence="8" id="KW-0793">Thylakoid</keyword>
<protein>
    <recommendedName>
        <fullName evidence="4">Heme exporter protein C</fullName>
    </recommendedName>
</protein>
<feature type="transmembrane region" description="Helical" evidence="10">
    <location>
        <begin position="214"/>
        <end position="233"/>
    </location>
</feature>
<accession>A0A7C3GK04</accession>
<proteinExistence type="inferred from homology"/>
<comment type="subcellular location">
    <subcellularLocation>
        <location evidence="2">Membrane</location>
        <topology evidence="2">Multi-pass membrane protein</topology>
    </subcellularLocation>
</comment>
<evidence type="ECO:0000256" key="1">
    <source>
        <dbReference type="ARBA" id="ARBA00002442"/>
    </source>
</evidence>
<gene>
    <name evidence="12" type="primary">ccsB</name>
    <name evidence="12" type="ORF">ENJ40_03040</name>
</gene>
<comment type="function">
    <text evidence="1">Required for the export of heme to the periplasm for the biogenesis of c-type cytochromes.</text>
</comment>
<dbReference type="PRINTS" id="PR01386">
    <property type="entry name" value="CCMCBIOGNSIS"/>
</dbReference>
<comment type="caution">
    <text evidence="12">The sequence shown here is derived from an EMBL/GenBank/DDBJ whole genome shotgun (WGS) entry which is preliminary data.</text>
</comment>
<feature type="transmembrane region" description="Helical" evidence="10">
    <location>
        <begin position="99"/>
        <end position="117"/>
    </location>
</feature>
<feature type="transmembrane region" description="Helical" evidence="10">
    <location>
        <begin position="163"/>
        <end position="187"/>
    </location>
</feature>
<evidence type="ECO:0000256" key="9">
    <source>
        <dbReference type="ARBA" id="ARBA00023136"/>
    </source>
</evidence>
<feature type="transmembrane region" description="Helical" evidence="10">
    <location>
        <begin position="34"/>
        <end position="55"/>
    </location>
</feature>
<evidence type="ECO:0000259" key="11">
    <source>
        <dbReference type="Pfam" id="PF01578"/>
    </source>
</evidence>
<dbReference type="Pfam" id="PF01578">
    <property type="entry name" value="Cytochrom_C_asm"/>
    <property type="match status" value="1"/>
</dbReference>
<dbReference type="AlphaFoldDB" id="A0A7C3GK04"/>
<evidence type="ECO:0000256" key="4">
    <source>
        <dbReference type="ARBA" id="ARBA00016463"/>
    </source>
</evidence>
<dbReference type="PANTHER" id="PTHR30071:SF1">
    <property type="entry name" value="CYTOCHROME B_B6 PROTEIN-RELATED"/>
    <property type="match status" value="1"/>
</dbReference>
<dbReference type="GO" id="GO:0005886">
    <property type="term" value="C:plasma membrane"/>
    <property type="evidence" value="ECO:0007669"/>
    <property type="project" value="TreeGrafter"/>
</dbReference>
<dbReference type="GO" id="GO:0017004">
    <property type="term" value="P:cytochrome complex assembly"/>
    <property type="evidence" value="ECO:0007669"/>
    <property type="project" value="UniProtKB-KW"/>
</dbReference>
<dbReference type="GO" id="GO:0020037">
    <property type="term" value="F:heme binding"/>
    <property type="evidence" value="ECO:0007669"/>
    <property type="project" value="InterPro"/>
</dbReference>
<dbReference type="InterPro" id="IPR045062">
    <property type="entry name" value="Cyt_c_biogenesis_CcsA/CcmC"/>
</dbReference>
<feature type="transmembrane region" description="Helical" evidence="10">
    <location>
        <begin position="62"/>
        <end position="79"/>
    </location>
</feature>
<feature type="transmembrane region" description="Helical" evidence="10">
    <location>
        <begin position="248"/>
        <end position="265"/>
    </location>
</feature>
<organism evidence="12">
    <name type="scientific">Thermosulfurimonas dismutans</name>
    <dbReference type="NCBI Taxonomy" id="999894"/>
    <lineage>
        <taxon>Bacteria</taxon>
        <taxon>Pseudomonadati</taxon>
        <taxon>Thermodesulfobacteriota</taxon>
        <taxon>Thermodesulfobacteria</taxon>
        <taxon>Thermodesulfobacteriales</taxon>
        <taxon>Thermodesulfobacteriaceae</taxon>
        <taxon>Thermosulfurimonas</taxon>
    </lineage>
</organism>
<name>A0A7C3GK04_9BACT</name>
<dbReference type="InterPro" id="IPR017562">
    <property type="entry name" value="Cyt_c_biogenesis_CcsA"/>
</dbReference>
<evidence type="ECO:0000256" key="7">
    <source>
        <dbReference type="ARBA" id="ARBA00022989"/>
    </source>
</evidence>
<dbReference type="EMBL" id="DRMH01000033">
    <property type="protein sequence ID" value="HFC97421.1"/>
    <property type="molecule type" value="Genomic_DNA"/>
</dbReference>
<evidence type="ECO:0000256" key="2">
    <source>
        <dbReference type="ARBA" id="ARBA00004141"/>
    </source>
</evidence>
<evidence type="ECO:0000256" key="5">
    <source>
        <dbReference type="ARBA" id="ARBA00022692"/>
    </source>
</evidence>
<dbReference type="InterPro" id="IPR003557">
    <property type="entry name" value="Cyt_c_biogenesis_CcmC"/>
</dbReference>
<dbReference type="GO" id="GO:0015232">
    <property type="term" value="F:heme transmembrane transporter activity"/>
    <property type="evidence" value="ECO:0007669"/>
    <property type="project" value="InterPro"/>
</dbReference>
<evidence type="ECO:0000256" key="6">
    <source>
        <dbReference type="ARBA" id="ARBA00022748"/>
    </source>
</evidence>
<dbReference type="Proteomes" id="UP000886043">
    <property type="component" value="Unassembled WGS sequence"/>
</dbReference>
<dbReference type="NCBIfam" id="TIGR03144">
    <property type="entry name" value="cytochr_II_ccsB"/>
    <property type="match status" value="1"/>
</dbReference>
<keyword evidence="5 10" id="KW-0812">Transmembrane</keyword>
<feature type="transmembrane region" description="Helical" evidence="10">
    <location>
        <begin position="277"/>
        <end position="296"/>
    </location>
</feature>
<reference evidence="12" key="1">
    <citation type="journal article" date="2020" name="mSystems">
        <title>Genome- and Community-Level Interaction Insights into Carbon Utilization and Element Cycling Functions of Hydrothermarchaeota in Hydrothermal Sediment.</title>
        <authorList>
            <person name="Zhou Z."/>
            <person name="Liu Y."/>
            <person name="Xu W."/>
            <person name="Pan J."/>
            <person name="Luo Z.H."/>
            <person name="Li M."/>
        </authorList>
    </citation>
    <scope>NUCLEOTIDE SEQUENCE [LARGE SCALE GENOMIC DNA]</scope>
    <source>
        <strain evidence="12">HyVt-483</strain>
    </source>
</reference>
<comment type="similarity">
    <text evidence="3">Belongs to the CcmC/CycZ/HelC family.</text>
</comment>
<dbReference type="InterPro" id="IPR002541">
    <property type="entry name" value="Cyt_c_assembly"/>
</dbReference>
<evidence type="ECO:0000256" key="10">
    <source>
        <dbReference type="SAM" id="Phobius"/>
    </source>
</evidence>
<keyword evidence="9 10" id="KW-0472">Membrane</keyword>
<dbReference type="PANTHER" id="PTHR30071">
    <property type="entry name" value="HEME EXPORTER PROTEIN C"/>
    <property type="match status" value="1"/>
</dbReference>
<feature type="transmembrane region" description="Helical" evidence="10">
    <location>
        <begin position="124"/>
        <end position="143"/>
    </location>
</feature>